<evidence type="ECO:0000313" key="2">
    <source>
        <dbReference type="Proteomes" id="UP001358586"/>
    </source>
</evidence>
<sequence length="143" mass="16403">MVETGGGNTLNEDCNTKKVRFKGLEANAGKDMAIDLPSVLALSWRDKVLGRGYSDSVYKEDLDFIERDITRSIVNGIHAIDFFERIQNILVRDMAIAVVVKLLGHNRIYSLWKPSHPFHLMNVKNGYFLVKFQIREDYEKVLT</sequence>
<reference evidence="1 2" key="1">
    <citation type="submission" date="2023-03" db="EMBL/GenBank/DDBJ databases">
        <title>WGS of Gossypium arboreum.</title>
        <authorList>
            <person name="Yu D."/>
        </authorList>
    </citation>
    <scope>NUCLEOTIDE SEQUENCE [LARGE SCALE GENOMIC DNA]</scope>
    <source>
        <tissue evidence="1">Leaf</tissue>
    </source>
</reference>
<keyword evidence="2" id="KW-1185">Reference proteome</keyword>
<comment type="caution">
    <text evidence="1">The sequence shown here is derived from an EMBL/GenBank/DDBJ whole genome shotgun (WGS) entry which is preliminary data.</text>
</comment>
<dbReference type="EMBL" id="JARKNE010000012">
    <property type="protein sequence ID" value="KAK5776573.1"/>
    <property type="molecule type" value="Genomic_DNA"/>
</dbReference>
<proteinExistence type="predicted"/>
<gene>
    <name evidence="1" type="ORF">PVK06_044533</name>
</gene>
<protein>
    <submittedName>
        <fullName evidence="1">Uncharacterized protein</fullName>
    </submittedName>
</protein>
<evidence type="ECO:0000313" key="1">
    <source>
        <dbReference type="EMBL" id="KAK5776573.1"/>
    </source>
</evidence>
<name>A0ABR0MRI8_GOSAR</name>
<organism evidence="1 2">
    <name type="scientific">Gossypium arboreum</name>
    <name type="common">Tree cotton</name>
    <name type="synonym">Gossypium nanking</name>
    <dbReference type="NCBI Taxonomy" id="29729"/>
    <lineage>
        <taxon>Eukaryota</taxon>
        <taxon>Viridiplantae</taxon>
        <taxon>Streptophyta</taxon>
        <taxon>Embryophyta</taxon>
        <taxon>Tracheophyta</taxon>
        <taxon>Spermatophyta</taxon>
        <taxon>Magnoliopsida</taxon>
        <taxon>eudicotyledons</taxon>
        <taxon>Gunneridae</taxon>
        <taxon>Pentapetalae</taxon>
        <taxon>rosids</taxon>
        <taxon>malvids</taxon>
        <taxon>Malvales</taxon>
        <taxon>Malvaceae</taxon>
        <taxon>Malvoideae</taxon>
        <taxon>Gossypium</taxon>
    </lineage>
</organism>
<accession>A0ABR0MRI8</accession>
<dbReference type="Proteomes" id="UP001358586">
    <property type="component" value="Chromosome 12"/>
</dbReference>